<reference evidence="3" key="1">
    <citation type="submission" date="2020-06" db="EMBL/GenBank/DDBJ databases">
        <title>Genomic insights into acetone-butanol-ethanol (ABE) fermentation by sequencing solventogenic clostridia strains.</title>
        <authorList>
            <person name="Brown S."/>
        </authorList>
    </citation>
    <scope>NUCLEOTIDE SEQUENCE</scope>
    <source>
        <strain evidence="3">DJ123</strain>
    </source>
</reference>
<dbReference type="AlphaFoldDB" id="A0A1S8NVN6"/>
<evidence type="ECO:0000313" key="3">
    <source>
        <dbReference type="EMBL" id="NSB13612.1"/>
    </source>
</evidence>
<dbReference type="InterPro" id="IPR024453">
    <property type="entry name" value="Peptidase_C92"/>
</dbReference>
<organism evidence="2 4">
    <name type="scientific">Clostridium beijerinckii</name>
    <name type="common">Clostridium MP</name>
    <dbReference type="NCBI Taxonomy" id="1520"/>
    <lineage>
        <taxon>Bacteria</taxon>
        <taxon>Bacillati</taxon>
        <taxon>Bacillota</taxon>
        <taxon>Clostridia</taxon>
        <taxon>Eubacteriales</taxon>
        <taxon>Clostridiaceae</taxon>
        <taxon>Clostridium</taxon>
    </lineage>
</organism>
<dbReference type="GO" id="GO:0016787">
    <property type="term" value="F:hydrolase activity"/>
    <property type="evidence" value="ECO:0007669"/>
    <property type="project" value="UniProtKB-KW"/>
</dbReference>
<proteinExistence type="predicted"/>
<dbReference type="EMBL" id="JABTDW010000001">
    <property type="protein sequence ID" value="NSB13612.1"/>
    <property type="molecule type" value="Genomic_DNA"/>
</dbReference>
<feature type="chain" id="PRO_5014274769" evidence="1">
    <location>
        <begin position="27"/>
        <end position="224"/>
    </location>
</feature>
<comment type="caution">
    <text evidence="2">The sequence shown here is derived from an EMBL/GenBank/DDBJ whole genome shotgun (WGS) entry which is preliminary data.</text>
</comment>
<sequence length="224" mass="24887">MKRSFIIKYTIFTLLAVVSMSSTVFAKENTVADKTNKEMQQIIDKSKHDSNELIKNWDKLKVTATPKTSKEINSINSVDSEAAPNSVGSVGDILVTPATVFGNGPITGHAGMVDLNPDLTIESMTSGGVRRYTNDWKTRYTKALCATVKNADPEQAVDYASSKIGCSYNYNFLNKWKTDTFYCSQLVWRAYIEQGIDLDKDGGNAVLPTDLVSDKIDINWRSNY</sequence>
<dbReference type="InterPro" id="IPR038765">
    <property type="entry name" value="Papain-like_cys_pep_sf"/>
</dbReference>
<evidence type="ECO:0000313" key="4">
    <source>
        <dbReference type="Proteomes" id="UP000631418"/>
    </source>
</evidence>
<dbReference type="Pfam" id="PF05708">
    <property type="entry name" value="Peptidase_C92"/>
    <property type="match status" value="1"/>
</dbReference>
<dbReference type="SUPFAM" id="SSF54001">
    <property type="entry name" value="Cysteine proteinases"/>
    <property type="match status" value="1"/>
</dbReference>
<keyword evidence="2" id="KW-0378">Hydrolase</keyword>
<gene>
    <name evidence="3" type="ORF">BCD95_001871</name>
    <name evidence="2" type="ORF">IS491_12945</name>
</gene>
<evidence type="ECO:0000256" key="1">
    <source>
        <dbReference type="SAM" id="SignalP"/>
    </source>
</evidence>
<keyword evidence="1" id="KW-0732">Signal</keyword>
<protein>
    <submittedName>
        <fullName evidence="2">Hydrolase</fullName>
    </submittedName>
    <submittedName>
        <fullName evidence="3">Uncharacterized protein YycO</fullName>
    </submittedName>
</protein>
<feature type="signal peptide" evidence="1">
    <location>
        <begin position="1"/>
        <end position="26"/>
    </location>
</feature>
<evidence type="ECO:0000313" key="2">
    <source>
        <dbReference type="EMBL" id="MBF7809562.1"/>
    </source>
</evidence>
<reference evidence="2" key="2">
    <citation type="submission" date="2020-11" db="EMBL/GenBank/DDBJ databases">
        <authorList>
            <person name="Thieme N."/>
            <person name="Liebl W."/>
            <person name="Zverlov V."/>
        </authorList>
    </citation>
    <scope>NUCLEOTIDE SEQUENCE</scope>
    <source>
        <strain evidence="2">NT08</strain>
    </source>
</reference>
<dbReference type="RefSeq" id="WP_012059849.1">
    <property type="nucleotide sequence ID" value="NZ_CP073279.1"/>
</dbReference>
<dbReference type="Proteomes" id="UP000822184">
    <property type="component" value="Unassembled WGS sequence"/>
</dbReference>
<accession>A0A1S8NVN6</accession>
<name>A0A1S8NVN6_CLOBE</name>
<dbReference type="Proteomes" id="UP000631418">
    <property type="component" value="Unassembled WGS sequence"/>
</dbReference>
<dbReference type="Gene3D" id="3.90.1720.10">
    <property type="entry name" value="endopeptidase domain like (from Nostoc punctiforme)"/>
    <property type="match status" value="1"/>
</dbReference>
<dbReference type="EMBL" id="JADOEF010000001">
    <property type="protein sequence ID" value="MBF7809562.1"/>
    <property type="molecule type" value="Genomic_DNA"/>
</dbReference>
<dbReference type="OMA" id="IDINWRS"/>